<dbReference type="EMBL" id="FYAK01000002">
    <property type="protein sequence ID" value="SMY33694.1"/>
    <property type="molecule type" value="Genomic_DNA"/>
</dbReference>
<keyword evidence="2" id="KW-1185">Reference proteome</keyword>
<evidence type="ECO:0008006" key="3">
    <source>
        <dbReference type="Google" id="ProtNLM"/>
    </source>
</evidence>
<organism evidence="1 2">
    <name type="scientific">Photobacterium malacitanum</name>
    <dbReference type="NCBI Taxonomy" id="2204294"/>
    <lineage>
        <taxon>Bacteria</taxon>
        <taxon>Pseudomonadati</taxon>
        <taxon>Pseudomonadota</taxon>
        <taxon>Gammaproteobacteria</taxon>
        <taxon>Vibrionales</taxon>
        <taxon>Vibrionaceae</taxon>
        <taxon>Photobacterium</taxon>
    </lineage>
</organism>
<protein>
    <recommendedName>
        <fullName evidence="3">Apea-like HEPN domain-containing protein</fullName>
    </recommendedName>
</protein>
<dbReference type="AlphaFoldDB" id="A0A1Y6MAX4"/>
<accession>A0A1Y6MAX4</accession>
<dbReference type="RefSeq" id="WP_087844319.1">
    <property type="nucleotide sequence ID" value="NZ_FYAK01000002.1"/>
</dbReference>
<name>A0A1Y6MAX4_9GAMM</name>
<proteinExistence type="predicted"/>
<sequence>MEYSSNLLINWSPRHNEVEGDTSSKDLAAIRELCEVYRTDEFIWEGISCKISMDWTQLEEIFIESEDINGPFHMVIDGMLYKQMMCLKEISVPINISINSKVDERKIQTYLHRYLLDLFIVCNLAAPGLINFFNAKLEEDGEYAPIKISSFSFECALENTFTRKVPFVEYVSIKTSFDWYRSLGIDTKVVASTSVEKAIFSLLHMVRMDDYDISTVPWVFHALEAIYGTNAGRGFTDISEKVNFLLSVEDRQQKRLKRKLRELNDLRSSFVHGGYNVSHIMDDDSNGAIFETINFGISLIISSLQCLMRNGWKGINIEHKFVGLEI</sequence>
<dbReference type="Proteomes" id="UP000195963">
    <property type="component" value="Unassembled WGS sequence"/>
</dbReference>
<reference evidence="2" key="1">
    <citation type="submission" date="2017-06" db="EMBL/GenBank/DDBJ databases">
        <authorList>
            <person name="Rodrigo-Torres L."/>
            <person name="Arahal R.D."/>
            <person name="Lucena T."/>
        </authorList>
    </citation>
    <scope>NUCLEOTIDE SEQUENCE [LARGE SCALE GENOMIC DNA]</scope>
    <source>
        <strain evidence="2">CECT 9190</strain>
    </source>
</reference>
<evidence type="ECO:0000313" key="2">
    <source>
        <dbReference type="Proteomes" id="UP000195963"/>
    </source>
</evidence>
<evidence type="ECO:0000313" key="1">
    <source>
        <dbReference type="EMBL" id="SMY33694.1"/>
    </source>
</evidence>
<gene>
    <name evidence="1" type="ORF">PMAL9190_01153</name>
</gene>